<dbReference type="InterPro" id="IPR024320">
    <property type="entry name" value="LPG_synthase_C"/>
</dbReference>
<feature type="non-terminal residue" evidence="2">
    <location>
        <position position="1"/>
    </location>
</feature>
<dbReference type="SUPFAM" id="SSF55729">
    <property type="entry name" value="Acyl-CoA N-acyltransferases (Nat)"/>
    <property type="match status" value="1"/>
</dbReference>
<name>X1R544_9ZZZZ</name>
<proteinExistence type="predicted"/>
<evidence type="ECO:0000313" key="2">
    <source>
        <dbReference type="EMBL" id="GAI75638.1"/>
    </source>
</evidence>
<dbReference type="EMBL" id="BARW01010387">
    <property type="protein sequence ID" value="GAI75638.1"/>
    <property type="molecule type" value="Genomic_DNA"/>
</dbReference>
<gene>
    <name evidence="2" type="ORF">S12H4_20473</name>
</gene>
<dbReference type="AlphaFoldDB" id="X1R544"/>
<sequence>RDNWDYVYLTENLINLPGERYYAKRKNIKKCLSDYKLEYEPITQEIIDRCLQLQTKWCNLKNCDVIPGLGAENRAIKETFEHFNDLNIFGGAILINGNVESFTIGEILNEETAVIHFEKANPDINGLYQVINKWFAQKTLRNYKYINREQDLGVSGLRRAKMSYYPAFFVEKYLARL</sequence>
<dbReference type="PANTHER" id="PTHR41373">
    <property type="entry name" value="DUF2156 DOMAIN-CONTAINING PROTEIN"/>
    <property type="match status" value="1"/>
</dbReference>
<dbReference type="InterPro" id="IPR016732">
    <property type="entry name" value="UCP018688"/>
</dbReference>
<dbReference type="Pfam" id="PF09924">
    <property type="entry name" value="LPG_synthase_C"/>
    <property type="match status" value="1"/>
</dbReference>
<protein>
    <recommendedName>
        <fullName evidence="1">Phosphatidylglycerol lysyltransferase C-terminal domain-containing protein</fullName>
    </recommendedName>
</protein>
<comment type="caution">
    <text evidence="2">The sequence shown here is derived from an EMBL/GenBank/DDBJ whole genome shotgun (WGS) entry which is preliminary data.</text>
</comment>
<organism evidence="2">
    <name type="scientific">marine sediment metagenome</name>
    <dbReference type="NCBI Taxonomy" id="412755"/>
    <lineage>
        <taxon>unclassified sequences</taxon>
        <taxon>metagenomes</taxon>
        <taxon>ecological metagenomes</taxon>
    </lineage>
</organism>
<reference evidence="2" key="1">
    <citation type="journal article" date="2014" name="Front. Microbiol.">
        <title>High frequency of phylogenetically diverse reductive dehalogenase-homologous genes in deep subseafloor sedimentary metagenomes.</title>
        <authorList>
            <person name="Kawai M."/>
            <person name="Futagami T."/>
            <person name="Toyoda A."/>
            <person name="Takaki Y."/>
            <person name="Nishi S."/>
            <person name="Hori S."/>
            <person name="Arai W."/>
            <person name="Tsubouchi T."/>
            <person name="Morono Y."/>
            <person name="Uchiyama I."/>
            <person name="Ito T."/>
            <person name="Fujiyama A."/>
            <person name="Inagaki F."/>
            <person name="Takami H."/>
        </authorList>
    </citation>
    <scope>NUCLEOTIDE SEQUENCE</scope>
    <source>
        <strain evidence="2">Expedition CK06-06</strain>
    </source>
</reference>
<feature type="domain" description="Phosphatidylglycerol lysyltransferase C-terminal" evidence="1">
    <location>
        <begin position="1"/>
        <end position="175"/>
    </location>
</feature>
<evidence type="ECO:0000259" key="1">
    <source>
        <dbReference type="Pfam" id="PF09924"/>
    </source>
</evidence>
<dbReference type="PANTHER" id="PTHR41373:SF1">
    <property type="entry name" value="PHOSPHATIDYLGLYCEROL LYSYLTRANSFERASE C-TERMINAL DOMAIN-CONTAINING PROTEIN"/>
    <property type="match status" value="1"/>
</dbReference>
<dbReference type="Gene3D" id="3.40.630.30">
    <property type="match status" value="1"/>
</dbReference>
<dbReference type="InterPro" id="IPR016181">
    <property type="entry name" value="Acyl_CoA_acyltransferase"/>
</dbReference>
<accession>X1R544</accession>